<comment type="caution">
    <text evidence="2">The sequence shown here is derived from an EMBL/GenBank/DDBJ whole genome shotgun (WGS) entry which is preliminary data.</text>
</comment>
<evidence type="ECO:0000313" key="2">
    <source>
        <dbReference type="EMBL" id="KAJ3565916.1"/>
    </source>
</evidence>
<dbReference type="Proteomes" id="UP001148614">
    <property type="component" value="Unassembled WGS sequence"/>
</dbReference>
<organism evidence="2 3">
    <name type="scientific">Xylaria arbuscula</name>
    <dbReference type="NCBI Taxonomy" id="114810"/>
    <lineage>
        <taxon>Eukaryota</taxon>
        <taxon>Fungi</taxon>
        <taxon>Dikarya</taxon>
        <taxon>Ascomycota</taxon>
        <taxon>Pezizomycotina</taxon>
        <taxon>Sordariomycetes</taxon>
        <taxon>Xylariomycetidae</taxon>
        <taxon>Xylariales</taxon>
        <taxon>Xylariaceae</taxon>
        <taxon>Xylaria</taxon>
    </lineage>
</organism>
<evidence type="ECO:0000256" key="1">
    <source>
        <dbReference type="SAM" id="MobiDB-lite"/>
    </source>
</evidence>
<name>A0A9W8TJK9_9PEZI</name>
<gene>
    <name evidence="2" type="ORF">NPX13_g7324</name>
</gene>
<accession>A0A9W8TJK9</accession>
<feature type="compositionally biased region" description="Pro residues" evidence="1">
    <location>
        <begin position="11"/>
        <end position="24"/>
    </location>
</feature>
<proteinExistence type="predicted"/>
<sequence length="847" mass="97041">MDTDLVFPELPLRPLPDPPLPPLFAPRDEEPNHGPPKSLSPWAQRFGIDDAGHDPVFTRASQRKSGLAPERYAFRAFRRRPPTWLGELCLEDDQVNYADNLSLASPSIHPKYYGDPFQVEHQGIFLTSEDIDRFYCADWNFKNHFRQIAPWQLGPVNLSLCFSQQCFVPGGHIRSLAQVVGPEAQRTILDTEALQVNEDNWYLFLKKDRWWGSSASPGDPLTVQQWSVDDPAVWSVLRLSIELADRILTALVTEKHPFLETLLFGKITYWNNPEYQEAAPIPEPQPQAKVLLSREFMKQRWQAANGNAPFAYDVLDTYDEFAWEERLEELASHQQWALLPPDDDQAGNQGTTDASMDGIIVLNTARLKTCLSTEPTFAERCSLIVTMADTIVHEFAHGLVYQRISRDTNPLFTDLLPYSPDWMQFPEMNSEPFVDYGFQSEMGYALEAAIFGGAIRTIAMRGEHVSMVGLYKRSWPFAGYQGVGSLGNVAKSHPACQDGMEDTMTLLSSLWTSGMLSEEFWSNGAIPRKSDGFFQSIDCFRSEHPYVAATHSYMSRPEPTLMDREQLKGLNDQGQLRDGLMDMITEWELRESLFNQARVGWYFQKHFDWLNSPWSAVEARKKLCSFNEEIRKPTLDRQLSSCANNAEWLVSTITWGSDQDLYIDALQKGDKIWPWHAIGLLMMAAIPLRQFEQTNLSEMKSEDITLYSSADNAAQATSTKVFTRYKGKDKDSWPRIPPSKFFDPFDRNGQEIPFGSYNHFDYLDHVKKVIRFFNECQMAVSKPWVNEILRIEARIRAQREQMQDFGMSSEIMAQTYAADAWALKIPVYDETEHFWDDRVKGWAEVSS</sequence>
<dbReference type="EMBL" id="JANPWZ010001423">
    <property type="protein sequence ID" value="KAJ3565916.1"/>
    <property type="molecule type" value="Genomic_DNA"/>
</dbReference>
<keyword evidence="3" id="KW-1185">Reference proteome</keyword>
<reference evidence="2" key="1">
    <citation type="submission" date="2022-07" db="EMBL/GenBank/DDBJ databases">
        <title>Genome Sequence of Xylaria arbuscula.</title>
        <authorList>
            <person name="Buettner E."/>
        </authorList>
    </citation>
    <scope>NUCLEOTIDE SEQUENCE</scope>
    <source>
        <strain evidence="2">VT107</strain>
    </source>
</reference>
<evidence type="ECO:0000313" key="3">
    <source>
        <dbReference type="Proteomes" id="UP001148614"/>
    </source>
</evidence>
<dbReference type="AlphaFoldDB" id="A0A9W8TJK9"/>
<protein>
    <submittedName>
        <fullName evidence="2">Uncharacterized protein</fullName>
    </submittedName>
</protein>
<feature type="region of interest" description="Disordered" evidence="1">
    <location>
        <begin position="1"/>
        <end position="41"/>
    </location>
</feature>
<dbReference type="VEuPathDB" id="FungiDB:F4678DRAFT_480306"/>